<dbReference type="InterPro" id="IPR036836">
    <property type="entry name" value="Agouti_dom_sf"/>
</dbReference>
<evidence type="ECO:0000256" key="1">
    <source>
        <dbReference type="ARBA" id="ARBA00004613"/>
    </source>
</evidence>
<feature type="region of interest" description="Disordered" evidence="7">
    <location>
        <begin position="140"/>
        <end position="159"/>
    </location>
</feature>
<dbReference type="KEGG" id="xma:111606190"/>
<comment type="subcellular location">
    <subcellularLocation>
        <location evidence="1">Secreted</location>
    </subcellularLocation>
</comment>
<dbReference type="PANTHER" id="PTHR16551:SF5">
    <property type="entry name" value="AGOUTI-RELATED PEPTIDE 2"/>
    <property type="match status" value="1"/>
</dbReference>
<dbReference type="GO" id="GO:0070996">
    <property type="term" value="F:type 1 melanocortin receptor binding"/>
    <property type="evidence" value="ECO:0007669"/>
    <property type="project" value="TreeGrafter"/>
</dbReference>
<evidence type="ECO:0000256" key="6">
    <source>
        <dbReference type="PROSITE-ProRule" id="PRU00494"/>
    </source>
</evidence>
<keyword evidence="3 8" id="KW-0732">Signal</keyword>
<dbReference type="GO" id="GO:2000253">
    <property type="term" value="P:positive regulation of feeding behavior"/>
    <property type="evidence" value="ECO:0007669"/>
    <property type="project" value="TreeGrafter"/>
</dbReference>
<name>M3ZQ55_XIPMA</name>
<dbReference type="GeneTree" id="ENSGT00520000062345"/>
<evidence type="ECO:0000256" key="4">
    <source>
        <dbReference type="ARBA" id="ARBA00022854"/>
    </source>
</evidence>
<dbReference type="InterPro" id="IPR027300">
    <property type="entry name" value="Agouti_dom"/>
</dbReference>
<reference evidence="10" key="4">
    <citation type="submission" date="2025-09" db="UniProtKB">
        <authorList>
            <consortium name="Ensembl"/>
        </authorList>
    </citation>
    <scope>IDENTIFICATION</scope>
    <source>
        <strain evidence="10">JP 163 A</strain>
    </source>
</reference>
<dbReference type="GO" id="GO:0005184">
    <property type="term" value="F:neuropeptide hormone activity"/>
    <property type="evidence" value="ECO:0007669"/>
    <property type="project" value="TreeGrafter"/>
</dbReference>
<evidence type="ECO:0000256" key="8">
    <source>
        <dbReference type="SAM" id="SignalP"/>
    </source>
</evidence>
<keyword evidence="11" id="KW-1185">Reference proteome</keyword>
<dbReference type="RefSeq" id="XP_023181817.1">
    <property type="nucleotide sequence ID" value="XM_023326049.1"/>
</dbReference>
<evidence type="ECO:0000256" key="5">
    <source>
        <dbReference type="ARBA" id="ARBA00023157"/>
    </source>
</evidence>
<dbReference type="PANTHER" id="PTHR16551">
    <property type="entry name" value="AGOUTI RELATED"/>
    <property type="match status" value="1"/>
</dbReference>
<dbReference type="AlphaFoldDB" id="M3ZQ55"/>
<feature type="disulfide bond" evidence="6">
    <location>
        <begin position="121"/>
        <end position="128"/>
    </location>
</feature>
<dbReference type="STRING" id="8083.ENSXMAP00000004348"/>
<dbReference type="GO" id="GO:0008343">
    <property type="term" value="P:adult feeding behavior"/>
    <property type="evidence" value="ECO:0007669"/>
    <property type="project" value="TreeGrafter"/>
</dbReference>
<dbReference type="Gene3D" id="4.10.760.10">
    <property type="entry name" value="Agouti domain"/>
    <property type="match status" value="1"/>
</dbReference>
<keyword evidence="4" id="KW-0960">Knottin</keyword>
<protein>
    <submittedName>
        <fullName evidence="10">Agouti-signaling protein-like</fullName>
    </submittedName>
</protein>
<reference evidence="11" key="2">
    <citation type="journal article" date="2013" name="Nat. Genet.">
        <title>The genome of the platyfish, Xiphophorus maculatus, provides insights into evolutionary adaptation and several complex traits.</title>
        <authorList>
            <person name="Schartl M."/>
            <person name="Walter R.B."/>
            <person name="Shen Y."/>
            <person name="Garcia T."/>
            <person name="Catchen J."/>
            <person name="Amores A."/>
            <person name="Braasch I."/>
            <person name="Chalopin D."/>
            <person name="Volff J.N."/>
            <person name="Lesch K.P."/>
            <person name="Bisazza A."/>
            <person name="Minx P."/>
            <person name="Hillier L."/>
            <person name="Wilson R.K."/>
            <person name="Fuerstenberg S."/>
            <person name="Boore J."/>
            <person name="Searle S."/>
            <person name="Postlethwait J.H."/>
            <person name="Warren W.C."/>
        </authorList>
    </citation>
    <scope>NUCLEOTIDE SEQUENCE [LARGE SCALE GENOMIC DNA]</scope>
    <source>
        <strain evidence="11">JP 163 A</strain>
    </source>
</reference>
<dbReference type="InParanoid" id="M3ZQ55"/>
<dbReference type="eggNOG" id="ENOG502SDH6">
    <property type="taxonomic scope" value="Eukaryota"/>
</dbReference>
<feature type="region of interest" description="Disordered" evidence="7">
    <location>
        <begin position="58"/>
        <end position="89"/>
    </location>
</feature>
<feature type="chain" id="PRO_5017339548" evidence="8">
    <location>
        <begin position="20"/>
        <end position="159"/>
    </location>
</feature>
<feature type="signal peptide" evidence="8">
    <location>
        <begin position="1"/>
        <end position="19"/>
    </location>
</feature>
<dbReference type="InterPro" id="IPR007733">
    <property type="entry name" value="Agouti"/>
</dbReference>
<reference evidence="11" key="1">
    <citation type="submission" date="2012-01" db="EMBL/GenBank/DDBJ databases">
        <authorList>
            <person name="Walter R."/>
            <person name="Schartl M."/>
            <person name="Warren W."/>
        </authorList>
    </citation>
    <scope>NUCLEOTIDE SEQUENCE [LARGE SCALE GENOMIC DNA]</scope>
    <source>
        <strain evidence="11">JP 163 A</strain>
    </source>
</reference>
<proteinExistence type="predicted"/>
<comment type="caution">
    <text evidence="6">Lacks conserved residue(s) required for the propagation of feature annotation.</text>
</comment>
<dbReference type="OrthoDB" id="9942042at2759"/>
<accession>M3ZQ55</accession>
<evidence type="ECO:0000256" key="7">
    <source>
        <dbReference type="SAM" id="MobiDB-lite"/>
    </source>
</evidence>
<dbReference type="SMART" id="SM00792">
    <property type="entry name" value="Agouti"/>
    <property type="match status" value="1"/>
</dbReference>
<dbReference type="PROSITE" id="PS51150">
    <property type="entry name" value="AGOUTI_2"/>
    <property type="match status" value="1"/>
</dbReference>
<dbReference type="SUPFAM" id="SSF57055">
    <property type="entry name" value="Agouti-related protein"/>
    <property type="match status" value="1"/>
</dbReference>
<organism evidence="10 11">
    <name type="scientific">Xiphophorus maculatus</name>
    <name type="common">Southern platyfish</name>
    <name type="synonym">Platypoecilus maculatus</name>
    <dbReference type="NCBI Taxonomy" id="8083"/>
    <lineage>
        <taxon>Eukaryota</taxon>
        <taxon>Metazoa</taxon>
        <taxon>Chordata</taxon>
        <taxon>Craniata</taxon>
        <taxon>Vertebrata</taxon>
        <taxon>Euteleostomi</taxon>
        <taxon>Actinopterygii</taxon>
        <taxon>Neopterygii</taxon>
        <taxon>Teleostei</taxon>
        <taxon>Neoteleostei</taxon>
        <taxon>Acanthomorphata</taxon>
        <taxon>Ovalentaria</taxon>
        <taxon>Atherinomorphae</taxon>
        <taxon>Cyprinodontiformes</taxon>
        <taxon>Poeciliidae</taxon>
        <taxon>Poeciliinae</taxon>
        <taxon>Xiphophorus</taxon>
    </lineage>
</organism>
<evidence type="ECO:0000313" key="10">
    <source>
        <dbReference type="Ensembl" id="ENSXMAP00000004348.2"/>
    </source>
</evidence>
<dbReference type="GeneID" id="111606190"/>
<sequence>MKSAVQCLCFLHFALLSFGLDTYISLSRSKASHSHAGYINQDRVRTLFTRRALYEQQKNHETKKSRVVPHPPPQNDTSRPRLGLPKPPVKPKPPVMPRCSLLGQSCVPLSGCCDPCATCHCRFFNAICFCRRAERARSRCGSKKTAKRRKARKKSKTQP</sequence>
<dbReference type="GO" id="GO:0007218">
    <property type="term" value="P:neuropeptide signaling pathway"/>
    <property type="evidence" value="ECO:0007669"/>
    <property type="project" value="TreeGrafter"/>
</dbReference>
<dbReference type="Ensembl" id="ENSXMAT00000004353.2">
    <property type="protein sequence ID" value="ENSXMAP00000004348.2"/>
    <property type="gene ID" value="ENSXMAG00000004344.2"/>
</dbReference>
<keyword evidence="2" id="KW-0964">Secreted</keyword>
<feature type="domain" description="Agouti" evidence="9">
    <location>
        <begin position="99"/>
        <end position="140"/>
    </location>
</feature>
<dbReference type="GO" id="GO:0009755">
    <property type="term" value="P:hormone-mediated signaling pathway"/>
    <property type="evidence" value="ECO:0007669"/>
    <property type="project" value="InterPro"/>
</dbReference>
<evidence type="ECO:0000256" key="3">
    <source>
        <dbReference type="ARBA" id="ARBA00022729"/>
    </source>
</evidence>
<dbReference type="Proteomes" id="UP000002852">
    <property type="component" value="Unassembled WGS sequence"/>
</dbReference>
<dbReference type="OMA" id="ICFCRKA"/>
<dbReference type="Pfam" id="PF05039">
    <property type="entry name" value="Agouti"/>
    <property type="match status" value="1"/>
</dbReference>
<keyword evidence="5 6" id="KW-1015">Disulfide bond</keyword>
<evidence type="ECO:0000259" key="9">
    <source>
        <dbReference type="PROSITE" id="PS51150"/>
    </source>
</evidence>
<dbReference type="HOGENOM" id="CLU_144890_0_0_1"/>
<dbReference type="GO" id="GO:0005615">
    <property type="term" value="C:extracellular space"/>
    <property type="evidence" value="ECO:0007669"/>
    <property type="project" value="TreeGrafter"/>
</dbReference>
<reference evidence="10" key="3">
    <citation type="submission" date="2025-08" db="UniProtKB">
        <authorList>
            <consortium name="Ensembl"/>
        </authorList>
    </citation>
    <scope>IDENTIFICATION</scope>
    <source>
        <strain evidence="10">JP 163 A</strain>
    </source>
</reference>
<evidence type="ECO:0000313" key="11">
    <source>
        <dbReference type="Proteomes" id="UP000002852"/>
    </source>
</evidence>
<evidence type="ECO:0000256" key="2">
    <source>
        <dbReference type="ARBA" id="ARBA00022525"/>
    </source>
</evidence>
<feature type="disulfide bond" evidence="6">
    <location>
        <begin position="112"/>
        <end position="130"/>
    </location>
</feature>